<gene>
    <name evidence="1" type="ORF">R3P38DRAFT_3213021</name>
</gene>
<keyword evidence="2" id="KW-1185">Reference proteome</keyword>
<dbReference type="EMBL" id="JAWWNJ010000073">
    <property type="protein sequence ID" value="KAK7006993.1"/>
    <property type="molecule type" value="Genomic_DNA"/>
</dbReference>
<comment type="caution">
    <text evidence="1">The sequence shown here is derived from an EMBL/GenBank/DDBJ whole genome shotgun (WGS) entry which is preliminary data.</text>
</comment>
<organism evidence="1 2">
    <name type="scientific">Favolaschia claudopus</name>
    <dbReference type="NCBI Taxonomy" id="2862362"/>
    <lineage>
        <taxon>Eukaryota</taxon>
        <taxon>Fungi</taxon>
        <taxon>Dikarya</taxon>
        <taxon>Basidiomycota</taxon>
        <taxon>Agaricomycotina</taxon>
        <taxon>Agaricomycetes</taxon>
        <taxon>Agaricomycetidae</taxon>
        <taxon>Agaricales</taxon>
        <taxon>Marasmiineae</taxon>
        <taxon>Mycenaceae</taxon>
        <taxon>Favolaschia</taxon>
    </lineage>
</organism>
<dbReference type="AlphaFoldDB" id="A0AAW0ACL3"/>
<evidence type="ECO:0000313" key="1">
    <source>
        <dbReference type="EMBL" id="KAK7006993.1"/>
    </source>
</evidence>
<accession>A0AAW0ACL3</accession>
<dbReference type="Proteomes" id="UP001362999">
    <property type="component" value="Unassembled WGS sequence"/>
</dbReference>
<proteinExistence type="predicted"/>
<reference evidence="1 2" key="1">
    <citation type="journal article" date="2024" name="J Genomics">
        <title>Draft genome sequencing and assembly of Favolaschia claudopus CIRM-BRFM 2984 isolated from oak limbs.</title>
        <authorList>
            <person name="Navarro D."/>
            <person name="Drula E."/>
            <person name="Chaduli D."/>
            <person name="Cazenave R."/>
            <person name="Ahrendt S."/>
            <person name="Wang J."/>
            <person name="Lipzen A."/>
            <person name="Daum C."/>
            <person name="Barry K."/>
            <person name="Grigoriev I.V."/>
            <person name="Favel A."/>
            <person name="Rosso M.N."/>
            <person name="Martin F."/>
        </authorList>
    </citation>
    <scope>NUCLEOTIDE SEQUENCE [LARGE SCALE GENOMIC DNA]</scope>
    <source>
        <strain evidence="1 2">CIRM-BRFM 2984</strain>
    </source>
</reference>
<name>A0AAW0ACL3_9AGAR</name>
<sequence>MAPFEPTPKYCRYKLSCQDRNSASPAPACCEFRFEHRNYAVFVSDAETMVLRTKLSVYFNLNAEAMPFSSQRASLIEDAEIMPLRAKLAVYFQFNAETMLLSSQTYAALNRARARIYAIEGSI</sequence>
<protein>
    <submittedName>
        <fullName evidence="1">Uncharacterized protein</fullName>
    </submittedName>
</protein>
<evidence type="ECO:0000313" key="2">
    <source>
        <dbReference type="Proteomes" id="UP001362999"/>
    </source>
</evidence>